<dbReference type="InterPro" id="IPR001841">
    <property type="entry name" value="Znf_RING"/>
</dbReference>
<evidence type="ECO:0000256" key="2">
    <source>
        <dbReference type="SAM" id="Phobius"/>
    </source>
</evidence>
<dbReference type="PROSITE" id="PS50089">
    <property type="entry name" value="ZF_RING_2"/>
    <property type="match status" value="1"/>
</dbReference>
<dbReference type="AlphaFoldDB" id="A0A8H7UZ81"/>
<keyword evidence="5" id="KW-1185">Reference proteome</keyword>
<keyword evidence="2" id="KW-1133">Transmembrane helix</keyword>
<feature type="domain" description="RING-type" evidence="3">
    <location>
        <begin position="8"/>
        <end position="32"/>
    </location>
</feature>
<keyword evidence="2" id="KW-0472">Membrane</keyword>
<keyword evidence="1" id="KW-0479">Metal-binding</keyword>
<dbReference type="GO" id="GO:0008270">
    <property type="term" value="F:zinc ion binding"/>
    <property type="evidence" value="ECO:0007669"/>
    <property type="project" value="UniProtKB-KW"/>
</dbReference>
<protein>
    <recommendedName>
        <fullName evidence="3">RING-type domain-containing protein</fullName>
    </recommendedName>
</protein>
<evidence type="ECO:0000313" key="5">
    <source>
        <dbReference type="Proteomes" id="UP000650833"/>
    </source>
</evidence>
<dbReference type="Gene3D" id="3.30.40.10">
    <property type="entry name" value="Zinc/RING finger domain, C3HC4 (zinc finger)"/>
    <property type="match status" value="1"/>
</dbReference>
<sequence>MPTEILGCGHVFHKDCIVPWLSKNDNRCPICKRTCVQTSKKSVYLSSQPNLEPIMDNIRIEFNQALQKSQRDFQESTENRIALFEKSLLDQIEKIHLNFNEERSQYKKTEKDWLASYSKLQVIIIILAAYIVFMSAIADNFASWFLFFALIEEAILAKEREINEQKKLISQLRD</sequence>
<reference evidence="4" key="1">
    <citation type="submission" date="2020-12" db="EMBL/GenBank/DDBJ databases">
        <title>Metabolic potential, ecology and presence of endohyphal bacteria is reflected in genomic diversity of Mucoromycotina.</title>
        <authorList>
            <person name="Muszewska A."/>
            <person name="Okrasinska A."/>
            <person name="Steczkiewicz K."/>
            <person name="Drgas O."/>
            <person name="Orlowska M."/>
            <person name="Perlinska-Lenart U."/>
            <person name="Aleksandrzak-Piekarczyk T."/>
            <person name="Szatraj K."/>
            <person name="Zielenkiewicz U."/>
            <person name="Pilsyk S."/>
            <person name="Malc E."/>
            <person name="Mieczkowski P."/>
            <person name="Kruszewska J.S."/>
            <person name="Biernat P."/>
            <person name="Pawlowska J."/>
        </authorList>
    </citation>
    <scope>NUCLEOTIDE SEQUENCE</scope>
    <source>
        <strain evidence="4">CBS 226.32</strain>
    </source>
</reference>
<accession>A0A8H7UZ81</accession>
<evidence type="ECO:0000313" key="4">
    <source>
        <dbReference type="EMBL" id="KAG2204186.1"/>
    </source>
</evidence>
<evidence type="ECO:0000256" key="1">
    <source>
        <dbReference type="PROSITE-ProRule" id="PRU00175"/>
    </source>
</evidence>
<keyword evidence="1" id="KW-0863">Zinc-finger</keyword>
<evidence type="ECO:0000259" key="3">
    <source>
        <dbReference type="PROSITE" id="PS50089"/>
    </source>
</evidence>
<dbReference type="EMBL" id="JAEPRC010000206">
    <property type="protein sequence ID" value="KAG2204186.1"/>
    <property type="molecule type" value="Genomic_DNA"/>
</dbReference>
<dbReference type="InterPro" id="IPR013083">
    <property type="entry name" value="Znf_RING/FYVE/PHD"/>
</dbReference>
<dbReference type="SUPFAM" id="SSF57850">
    <property type="entry name" value="RING/U-box"/>
    <property type="match status" value="1"/>
</dbReference>
<proteinExistence type="predicted"/>
<comment type="caution">
    <text evidence="4">The sequence shown here is derived from an EMBL/GenBank/DDBJ whole genome shotgun (WGS) entry which is preliminary data.</text>
</comment>
<keyword evidence="1" id="KW-0862">Zinc</keyword>
<dbReference type="Proteomes" id="UP000650833">
    <property type="component" value="Unassembled WGS sequence"/>
</dbReference>
<dbReference type="OrthoDB" id="2265491at2759"/>
<dbReference type="Pfam" id="PF13923">
    <property type="entry name" value="zf-C3HC4_2"/>
    <property type="match status" value="1"/>
</dbReference>
<gene>
    <name evidence="4" type="ORF">INT46_006070</name>
</gene>
<name>A0A8H7UZ81_9FUNG</name>
<keyword evidence="2" id="KW-0812">Transmembrane</keyword>
<organism evidence="4 5">
    <name type="scientific">Mucor plumbeus</name>
    <dbReference type="NCBI Taxonomy" id="97098"/>
    <lineage>
        <taxon>Eukaryota</taxon>
        <taxon>Fungi</taxon>
        <taxon>Fungi incertae sedis</taxon>
        <taxon>Mucoromycota</taxon>
        <taxon>Mucoromycotina</taxon>
        <taxon>Mucoromycetes</taxon>
        <taxon>Mucorales</taxon>
        <taxon>Mucorineae</taxon>
        <taxon>Mucoraceae</taxon>
        <taxon>Mucor</taxon>
    </lineage>
</organism>
<feature type="transmembrane region" description="Helical" evidence="2">
    <location>
        <begin position="113"/>
        <end position="135"/>
    </location>
</feature>